<dbReference type="AlphaFoldDB" id="A0A923HYH9"/>
<dbReference type="CDD" id="cd00542">
    <property type="entry name" value="Ntn_PVA"/>
    <property type="match status" value="1"/>
</dbReference>
<name>A0A923HYH9_9FIRM</name>
<proteinExistence type="inferred from homology"/>
<dbReference type="Gene3D" id="3.60.60.10">
    <property type="entry name" value="Penicillin V Acylase, Chain A"/>
    <property type="match status" value="1"/>
</dbReference>
<dbReference type="OrthoDB" id="9794717at2"/>
<dbReference type="SUPFAM" id="SSF56235">
    <property type="entry name" value="N-terminal nucleophile aminohydrolases (Ntn hydrolases)"/>
    <property type="match status" value="1"/>
</dbReference>
<dbReference type="PANTHER" id="PTHR35527">
    <property type="entry name" value="CHOLOYLGLYCINE HYDROLASE"/>
    <property type="match status" value="1"/>
</dbReference>
<evidence type="ECO:0000259" key="3">
    <source>
        <dbReference type="Pfam" id="PF02275"/>
    </source>
</evidence>
<gene>
    <name evidence="4" type="ORF">GH810_01135</name>
</gene>
<sequence>MCTSITLKTTDRLNLLARTMDFAFILEPELIFIPRKYPLFFEMDGPERPAKYALMGIGQQQETCTFTDGVNEVGLACATLYFPGYAEYSEGIISDKTNLASYEVVGWLLSNFSTIDEVKEAISQLNVVNTPATLFGIVTPLHWIVTDKNGNTIVIEPMKSGLVIHDNPLGVMSNSPDFNWHLTNIRNYIGINPCKIEPLKLNGLTFSPFGNGARAIGLPGDYTPPSRFMRVLFGKEAINKLDNEDEGVKAAFHILASVDIPKGSVITDEGVDYTQYTACMVCNTGTYYVKTYDNNQITRACLFDEDLDASELKVWKIPQTQQYGRLA</sequence>
<reference evidence="4" key="2">
    <citation type="submission" date="2020-10" db="EMBL/GenBank/DDBJ databases">
        <title>Comparative genomics of the Acetobacterium genus.</title>
        <authorList>
            <person name="Marshall C."/>
            <person name="May H."/>
            <person name="Norman S."/>
        </authorList>
    </citation>
    <scope>NUCLEOTIDE SEQUENCE</scope>
    <source>
        <strain evidence="4">DER-2019</strain>
    </source>
</reference>
<evidence type="ECO:0000313" key="5">
    <source>
        <dbReference type="Proteomes" id="UP000616595"/>
    </source>
</evidence>
<evidence type="ECO:0000256" key="1">
    <source>
        <dbReference type="ARBA" id="ARBA00006625"/>
    </source>
</evidence>
<accession>A0A923HYH9</accession>
<evidence type="ECO:0000313" key="4">
    <source>
        <dbReference type="EMBL" id="MBC3886918.1"/>
    </source>
</evidence>
<comment type="caution">
    <text evidence="4">The sequence shown here is derived from an EMBL/GenBank/DDBJ whole genome shotgun (WGS) entry which is preliminary data.</text>
</comment>
<dbReference type="EMBL" id="WJBD01000001">
    <property type="protein sequence ID" value="MBC3886918.1"/>
    <property type="molecule type" value="Genomic_DNA"/>
</dbReference>
<dbReference type="RefSeq" id="WP_148565539.1">
    <property type="nucleotide sequence ID" value="NZ_RXYA01000001.1"/>
</dbReference>
<protein>
    <submittedName>
        <fullName evidence="4">Linear amide C-N hydrolase</fullName>
    </submittedName>
</protein>
<organism evidence="4 5">
    <name type="scientific">Acetobacterium paludosum</name>
    <dbReference type="NCBI Taxonomy" id="52693"/>
    <lineage>
        <taxon>Bacteria</taxon>
        <taxon>Bacillati</taxon>
        <taxon>Bacillota</taxon>
        <taxon>Clostridia</taxon>
        <taxon>Eubacteriales</taxon>
        <taxon>Eubacteriaceae</taxon>
        <taxon>Acetobacterium</taxon>
    </lineage>
</organism>
<reference evidence="4" key="1">
    <citation type="submission" date="2019-10" db="EMBL/GenBank/DDBJ databases">
        <authorList>
            <person name="Ross D.E."/>
            <person name="Gulliver D."/>
        </authorList>
    </citation>
    <scope>NUCLEOTIDE SEQUENCE</scope>
    <source>
        <strain evidence="4">DER-2019</strain>
    </source>
</reference>
<dbReference type="PANTHER" id="PTHR35527:SF2">
    <property type="entry name" value="HYDROLASE"/>
    <property type="match status" value="1"/>
</dbReference>
<keyword evidence="2 4" id="KW-0378">Hydrolase</keyword>
<comment type="similarity">
    <text evidence="1">Belongs to the peptidase C59 family.</text>
</comment>
<dbReference type="InterPro" id="IPR029132">
    <property type="entry name" value="CBAH/NAAA_C"/>
</dbReference>
<dbReference type="InterPro" id="IPR029055">
    <property type="entry name" value="Ntn_hydrolases_N"/>
</dbReference>
<keyword evidence="5" id="KW-1185">Reference proteome</keyword>
<dbReference type="InterPro" id="IPR052193">
    <property type="entry name" value="Peptidase_C59"/>
</dbReference>
<evidence type="ECO:0000256" key="2">
    <source>
        <dbReference type="ARBA" id="ARBA00022801"/>
    </source>
</evidence>
<dbReference type="Pfam" id="PF02275">
    <property type="entry name" value="CBAH"/>
    <property type="match status" value="1"/>
</dbReference>
<feature type="domain" description="Choloylglycine hydrolase/NAAA C-terminal" evidence="3">
    <location>
        <begin position="2"/>
        <end position="314"/>
    </location>
</feature>
<dbReference type="Proteomes" id="UP000616595">
    <property type="component" value="Unassembled WGS sequence"/>
</dbReference>
<dbReference type="GO" id="GO:0016787">
    <property type="term" value="F:hydrolase activity"/>
    <property type="evidence" value="ECO:0007669"/>
    <property type="project" value="UniProtKB-KW"/>
</dbReference>